<reference evidence="2" key="1">
    <citation type="journal article" date="2021" name="Proc. Natl. Acad. Sci. U.S.A.">
        <title>A Catalog of Tens of Thousands of Viruses from Human Metagenomes Reveals Hidden Associations with Chronic Diseases.</title>
        <authorList>
            <person name="Tisza M.J."/>
            <person name="Buck C.B."/>
        </authorList>
    </citation>
    <scope>NUCLEOTIDE SEQUENCE</scope>
    <source>
        <strain evidence="2">CtGFb30</strain>
    </source>
</reference>
<protein>
    <submittedName>
        <fullName evidence="2">Uncharacterized protein</fullName>
    </submittedName>
</protein>
<name>A0A8S5MGI3_9CAUD</name>
<accession>A0A8S5MGI3</accession>
<keyword evidence="1" id="KW-1133">Transmembrane helix</keyword>
<proteinExistence type="predicted"/>
<sequence>MRPTRAGYILLSIATLLNSITLGILIWSKFLG</sequence>
<dbReference type="EMBL" id="BK014893">
    <property type="protein sequence ID" value="DAD81027.1"/>
    <property type="molecule type" value="Genomic_DNA"/>
</dbReference>
<evidence type="ECO:0000256" key="1">
    <source>
        <dbReference type="SAM" id="Phobius"/>
    </source>
</evidence>
<evidence type="ECO:0000313" key="2">
    <source>
        <dbReference type="EMBL" id="DAD81027.1"/>
    </source>
</evidence>
<keyword evidence="1" id="KW-0812">Transmembrane</keyword>
<keyword evidence="1" id="KW-0472">Membrane</keyword>
<organism evidence="2">
    <name type="scientific">Siphoviridae sp. ctGFb30</name>
    <dbReference type="NCBI Taxonomy" id="2826219"/>
    <lineage>
        <taxon>Viruses</taxon>
        <taxon>Duplodnaviria</taxon>
        <taxon>Heunggongvirae</taxon>
        <taxon>Uroviricota</taxon>
        <taxon>Caudoviricetes</taxon>
    </lineage>
</organism>
<feature type="transmembrane region" description="Helical" evidence="1">
    <location>
        <begin position="6"/>
        <end position="27"/>
    </location>
</feature>